<feature type="region of interest" description="Disordered" evidence="1">
    <location>
        <begin position="140"/>
        <end position="173"/>
    </location>
</feature>
<evidence type="ECO:0000259" key="2">
    <source>
        <dbReference type="Pfam" id="PF17667"/>
    </source>
</evidence>
<dbReference type="Pfam" id="PF17667">
    <property type="entry name" value="Pkinase_fungal"/>
    <property type="match status" value="1"/>
</dbReference>
<evidence type="ECO:0000313" key="4">
    <source>
        <dbReference type="Proteomes" id="UP000324639"/>
    </source>
</evidence>
<protein>
    <submittedName>
        <fullName evidence="3">Bgt-51801</fullName>
    </submittedName>
</protein>
<accession>A0A9X9QBM1</accession>
<dbReference type="Proteomes" id="UP000324639">
    <property type="component" value="Chromosome Bgt_-05"/>
</dbReference>
<dbReference type="EMBL" id="LR026988">
    <property type="protein sequence ID" value="VDB83534.1"/>
    <property type="molecule type" value="Genomic_DNA"/>
</dbReference>
<keyword evidence="4" id="KW-1185">Reference proteome</keyword>
<proteinExistence type="predicted"/>
<feature type="domain" description="Fungal-type protein kinase" evidence="2">
    <location>
        <begin position="1"/>
        <end position="145"/>
    </location>
</feature>
<evidence type="ECO:0000256" key="1">
    <source>
        <dbReference type="SAM" id="MobiDB-lite"/>
    </source>
</evidence>
<sequence>MSDAELGLEPNIKYEAHQICVTLDVPGTEEEREFKLSPKPVAQKTSLVSRGTSCYHTLEGDCAVKFAWRMCGNKSEAKLLKIAKDVDRLAKLAGSWDFVKISDLRKGLIFTNKMVKNTLPDDTTMAIPLALTDGVMLRESKSTSVAGSRKRKSATRDSGTETGRSSKRLKTSYGCKRFL</sequence>
<dbReference type="AlphaFoldDB" id="A0A9X9QBM1"/>
<reference evidence="3 4" key="1">
    <citation type="submission" date="2018-08" db="EMBL/GenBank/DDBJ databases">
        <authorList>
            <person name="Muller C M."/>
        </authorList>
    </citation>
    <scope>NUCLEOTIDE SEQUENCE [LARGE SCALE GENOMIC DNA]</scope>
</reference>
<organism evidence="3 4">
    <name type="scientific">Blumeria graminis f. sp. tritici</name>
    <dbReference type="NCBI Taxonomy" id="62690"/>
    <lineage>
        <taxon>Eukaryota</taxon>
        <taxon>Fungi</taxon>
        <taxon>Dikarya</taxon>
        <taxon>Ascomycota</taxon>
        <taxon>Pezizomycotina</taxon>
        <taxon>Leotiomycetes</taxon>
        <taxon>Erysiphales</taxon>
        <taxon>Erysiphaceae</taxon>
        <taxon>Blumeria</taxon>
    </lineage>
</organism>
<gene>
    <name evidence="3" type="ORF">BGT96224V316_LOCUS2731</name>
</gene>
<evidence type="ECO:0000313" key="3">
    <source>
        <dbReference type="EMBL" id="VDB83534.1"/>
    </source>
</evidence>
<dbReference type="InterPro" id="IPR040976">
    <property type="entry name" value="Pkinase_fungal"/>
</dbReference>
<name>A0A9X9QBM1_BLUGR</name>